<feature type="domain" description="Purple acid phosphatase N-terminal" evidence="2">
    <location>
        <begin position="31"/>
        <end position="117"/>
    </location>
</feature>
<dbReference type="InterPro" id="IPR008963">
    <property type="entry name" value="Purple_acid_Pase-like_N"/>
</dbReference>
<dbReference type="InterPro" id="IPR039331">
    <property type="entry name" value="PAPs-like"/>
</dbReference>
<name>A0A0C1E9U9_9BACT</name>
<sequence>MNLMHMRSSILSFFLFFLSVFIHLEGVNPICVYLTWSGDPLTTMTIQWITNLEEIKDELHFCQKDDRTKWQSKAGSHAKMPLHFPYLIHRTELTQLSPDTIYCFKFSEEGKTYQFKTMPADLEKPIHFVAGGDVYHDGIEYVIETNRQAAALNPCFALIGGDIAYSNTTRNMRWIEWLSAWEKTMVTQDGCLIPIVPGIGNHDVDGGFNQNPVDAPFYYALFGLPGYHAIDFGKYLSLVIMDSGHTHPIEGVQTHWLAKTLHEREAFPHKFALYHVPAYPCVRHYKYKYSVLVRTNWGTLFEQFGLNAAFENHDHAYKRTFPLKNRQVVPTGVLYLGDGAWGVKKPRPPKNPKKAWYLAFTAQKRHFIHVTLSKDKREYQAIDHRGIVFDSVSQPVLQEQKI</sequence>
<dbReference type="AlphaFoldDB" id="A0A0C1E9U9"/>
<dbReference type="PANTHER" id="PTHR22953">
    <property type="entry name" value="ACID PHOSPHATASE RELATED"/>
    <property type="match status" value="1"/>
</dbReference>
<dbReference type="PANTHER" id="PTHR22953:SF153">
    <property type="entry name" value="PURPLE ACID PHOSPHATASE"/>
    <property type="match status" value="1"/>
</dbReference>
<dbReference type="PATRIC" id="fig|83552.4.peg.2015"/>
<dbReference type="Gene3D" id="2.60.40.380">
    <property type="entry name" value="Purple acid phosphatase-like, N-terminal"/>
    <property type="match status" value="1"/>
</dbReference>
<proteinExistence type="predicted"/>
<comment type="caution">
    <text evidence="3">The sequence shown here is derived from an EMBL/GenBank/DDBJ whole genome shotgun (WGS) entry which is preliminary data.</text>
</comment>
<dbReference type="SUPFAM" id="SSF49363">
    <property type="entry name" value="Purple acid phosphatase, N-terminal domain"/>
    <property type="match status" value="1"/>
</dbReference>
<dbReference type="Proteomes" id="UP000031307">
    <property type="component" value="Unassembled WGS sequence"/>
</dbReference>
<evidence type="ECO:0000313" key="4">
    <source>
        <dbReference type="Proteomes" id="UP000031307"/>
    </source>
</evidence>
<dbReference type="Gene3D" id="3.60.21.10">
    <property type="match status" value="1"/>
</dbReference>
<dbReference type="InterPro" id="IPR015914">
    <property type="entry name" value="PAPs_N"/>
</dbReference>
<gene>
    <name evidence="3" type="ORF">DB43_HG00090</name>
</gene>
<reference evidence="3 4" key="1">
    <citation type="journal article" date="2014" name="Mol. Biol. Evol.">
        <title>Massive expansion of Ubiquitination-related gene families within the Chlamydiae.</title>
        <authorList>
            <person name="Domman D."/>
            <person name="Collingro A."/>
            <person name="Lagkouvardos I."/>
            <person name="Gehre L."/>
            <person name="Weinmaier T."/>
            <person name="Rattei T."/>
            <person name="Subtil A."/>
            <person name="Horn M."/>
        </authorList>
    </citation>
    <scope>NUCLEOTIDE SEQUENCE [LARGE SCALE GENOMIC DNA]</scope>
    <source>
        <strain evidence="3 4">OEW1</strain>
    </source>
</reference>
<dbReference type="EMBL" id="JSAM01000102">
    <property type="protein sequence ID" value="KIA76863.1"/>
    <property type="molecule type" value="Genomic_DNA"/>
</dbReference>
<dbReference type="GO" id="GO:0046872">
    <property type="term" value="F:metal ion binding"/>
    <property type="evidence" value="ECO:0007669"/>
    <property type="project" value="InterPro"/>
</dbReference>
<dbReference type="GO" id="GO:0003993">
    <property type="term" value="F:acid phosphatase activity"/>
    <property type="evidence" value="ECO:0007669"/>
    <property type="project" value="InterPro"/>
</dbReference>
<keyword evidence="1" id="KW-0732">Signal</keyword>
<evidence type="ECO:0000313" key="3">
    <source>
        <dbReference type="EMBL" id="KIA76863.1"/>
    </source>
</evidence>
<protein>
    <recommendedName>
        <fullName evidence="2">Purple acid phosphatase N-terminal domain-containing protein</fullName>
    </recommendedName>
</protein>
<dbReference type="SUPFAM" id="SSF56300">
    <property type="entry name" value="Metallo-dependent phosphatases"/>
    <property type="match status" value="1"/>
</dbReference>
<evidence type="ECO:0000256" key="1">
    <source>
        <dbReference type="ARBA" id="ARBA00022729"/>
    </source>
</evidence>
<evidence type="ECO:0000259" key="2">
    <source>
        <dbReference type="Pfam" id="PF16656"/>
    </source>
</evidence>
<dbReference type="InterPro" id="IPR029052">
    <property type="entry name" value="Metallo-depent_PP-like"/>
</dbReference>
<organism evidence="3 4">
    <name type="scientific">Parachlamydia acanthamoebae</name>
    <dbReference type="NCBI Taxonomy" id="83552"/>
    <lineage>
        <taxon>Bacteria</taxon>
        <taxon>Pseudomonadati</taxon>
        <taxon>Chlamydiota</taxon>
        <taxon>Chlamydiia</taxon>
        <taxon>Parachlamydiales</taxon>
        <taxon>Parachlamydiaceae</taxon>
        <taxon>Parachlamydia</taxon>
    </lineage>
</organism>
<dbReference type="Pfam" id="PF16656">
    <property type="entry name" value="Pur_ac_phosph_N"/>
    <property type="match status" value="1"/>
</dbReference>
<accession>A0A0C1E9U9</accession>